<evidence type="ECO:0008006" key="3">
    <source>
        <dbReference type="Google" id="ProtNLM"/>
    </source>
</evidence>
<sequence>MAETAFSAIKRRFGPAVHSREGYRGFREFVLIAAVSNLEQALKT</sequence>
<proteinExistence type="predicted"/>
<reference evidence="1 2" key="1">
    <citation type="submission" date="2016-10" db="EMBL/GenBank/DDBJ databases">
        <authorList>
            <person name="de Groot N.N."/>
        </authorList>
    </citation>
    <scope>NUCLEOTIDE SEQUENCE [LARGE SCALE GENOMIC DNA]</scope>
    <source>
        <strain evidence="2">EB21,IBRC-M 10013,KCTC 4048</strain>
    </source>
</reference>
<dbReference type="EMBL" id="FNIA01000061">
    <property type="protein sequence ID" value="SDN53395.1"/>
    <property type="molecule type" value="Genomic_DNA"/>
</dbReference>
<evidence type="ECO:0000313" key="2">
    <source>
        <dbReference type="Proteomes" id="UP000199370"/>
    </source>
</evidence>
<name>A0A1H0C6B7_9EURY</name>
<dbReference type="Proteomes" id="UP000199370">
    <property type="component" value="Unassembled WGS sequence"/>
</dbReference>
<accession>A0A1H0C6B7</accession>
<keyword evidence="2" id="KW-1185">Reference proteome</keyword>
<evidence type="ECO:0000313" key="1">
    <source>
        <dbReference type="EMBL" id="SDN53395.1"/>
    </source>
</evidence>
<dbReference type="AlphaFoldDB" id="A0A1H0C6B7"/>
<protein>
    <recommendedName>
        <fullName evidence="3">Transposase DDE domain-containing protein</fullName>
    </recommendedName>
</protein>
<gene>
    <name evidence="1" type="ORF">SAMN05192554_1613</name>
</gene>
<organism evidence="1 2">
    <name type="scientific">Haloarchaeobius iranensis</name>
    <dbReference type="NCBI Taxonomy" id="996166"/>
    <lineage>
        <taxon>Archaea</taxon>
        <taxon>Methanobacteriati</taxon>
        <taxon>Methanobacteriota</taxon>
        <taxon>Stenosarchaea group</taxon>
        <taxon>Halobacteria</taxon>
        <taxon>Halobacteriales</taxon>
        <taxon>Halorubellaceae</taxon>
        <taxon>Haloarchaeobius</taxon>
    </lineage>
</organism>